<evidence type="ECO:0000256" key="1">
    <source>
        <dbReference type="PROSITE-ProRule" id="PRU00169"/>
    </source>
</evidence>
<comment type="caution">
    <text evidence="3">The sequence shown here is derived from an EMBL/GenBank/DDBJ whole genome shotgun (WGS) entry which is preliminary data.</text>
</comment>
<dbReference type="PANTHER" id="PTHR36304:SF4">
    <property type="entry name" value="DUF4388 DOMAIN-CONTAINING PROTEIN"/>
    <property type="match status" value="1"/>
</dbReference>
<dbReference type="InterPro" id="IPR011006">
    <property type="entry name" value="CheY-like_superfamily"/>
</dbReference>
<evidence type="ECO:0000313" key="4">
    <source>
        <dbReference type="Proteomes" id="UP000809273"/>
    </source>
</evidence>
<dbReference type="SUPFAM" id="SSF52172">
    <property type="entry name" value="CheY-like"/>
    <property type="match status" value="1"/>
</dbReference>
<reference evidence="3" key="2">
    <citation type="submission" date="2021-01" db="EMBL/GenBank/DDBJ databases">
        <authorList>
            <person name="Hahn C.R."/>
            <person name="Youssef N.H."/>
            <person name="Elshahed M."/>
        </authorList>
    </citation>
    <scope>NUCLEOTIDE SEQUENCE</scope>
    <source>
        <strain evidence="3">Zod_Metabat.24</strain>
    </source>
</reference>
<dbReference type="Proteomes" id="UP000809273">
    <property type="component" value="Unassembled WGS sequence"/>
</dbReference>
<dbReference type="EMBL" id="JAFGIX010000057">
    <property type="protein sequence ID" value="MBN1573810.1"/>
    <property type="molecule type" value="Genomic_DNA"/>
</dbReference>
<feature type="domain" description="Response regulatory" evidence="2">
    <location>
        <begin position="189"/>
        <end position="302"/>
    </location>
</feature>
<sequence length="311" mass="35503">MDAKENKDRKLVMKGVLSVLSLPGLIQTINTRKKVQIVLKPEAQKKGSLYFQDGKIIYASVGDVIFGKKAFFRMMGWIDIPFEMFELANFSKDIEPNIDMDTNELILDGTRHLDETHQLETKLPLYYKIRPGDTKGLDLTDNERKILEIIGPQDFVKNILNRSNSDDLSIYRLLVQLYEKNAISLLRTKMLIIDDNRFFADIINDVVDKIFKNLFVTHVVDTGEKGIAIIEGPSKPDLILSDLIMEGKDGFDVIESAKKNSIPIIILTSERRDKDKITATGAEYMHKSVLGTDEFTDFFKKVLFKILTIDH</sequence>
<dbReference type="CDD" id="cd00156">
    <property type="entry name" value="REC"/>
    <property type="match status" value="1"/>
</dbReference>
<name>A0A9D8KGU9_9DELT</name>
<evidence type="ECO:0000259" key="2">
    <source>
        <dbReference type="PROSITE" id="PS50110"/>
    </source>
</evidence>
<dbReference type="SMART" id="SM00448">
    <property type="entry name" value="REC"/>
    <property type="match status" value="1"/>
</dbReference>
<accession>A0A9D8KGU9</accession>
<dbReference type="PROSITE" id="PS50110">
    <property type="entry name" value="RESPONSE_REGULATORY"/>
    <property type="match status" value="1"/>
</dbReference>
<proteinExistence type="predicted"/>
<dbReference type="InterPro" id="IPR025497">
    <property type="entry name" value="PatA-like_N"/>
</dbReference>
<dbReference type="PANTHER" id="PTHR36304">
    <property type="entry name" value="DOMAIN GTPASE-ACTIVATING PROTEIN, PUTATIVE-RELATED-RELATED"/>
    <property type="match status" value="1"/>
</dbReference>
<gene>
    <name evidence="3" type="ORF">JW984_11495</name>
</gene>
<keyword evidence="1" id="KW-0597">Phosphoprotein</keyword>
<reference evidence="3" key="1">
    <citation type="journal article" date="2021" name="Environ. Microbiol.">
        <title>Genomic characterization of three novel Desulfobacterota classes expand the metabolic and phylogenetic diversity of the phylum.</title>
        <authorList>
            <person name="Murphy C.L."/>
            <person name="Biggerstaff J."/>
            <person name="Eichhorn A."/>
            <person name="Ewing E."/>
            <person name="Shahan R."/>
            <person name="Soriano D."/>
            <person name="Stewart S."/>
            <person name="VanMol K."/>
            <person name="Walker R."/>
            <person name="Walters P."/>
            <person name="Elshahed M.S."/>
            <person name="Youssef N.H."/>
        </authorList>
    </citation>
    <scope>NUCLEOTIDE SEQUENCE</scope>
    <source>
        <strain evidence="3">Zod_Metabat.24</strain>
    </source>
</reference>
<dbReference type="GO" id="GO:0000160">
    <property type="term" value="P:phosphorelay signal transduction system"/>
    <property type="evidence" value="ECO:0007669"/>
    <property type="project" value="InterPro"/>
</dbReference>
<feature type="modified residue" description="4-aspartylphosphate" evidence="1">
    <location>
        <position position="242"/>
    </location>
</feature>
<protein>
    <submittedName>
        <fullName evidence="3">Response regulator</fullName>
    </submittedName>
</protein>
<evidence type="ECO:0000313" key="3">
    <source>
        <dbReference type="EMBL" id="MBN1573810.1"/>
    </source>
</evidence>
<dbReference type="InterPro" id="IPR001789">
    <property type="entry name" value="Sig_transdc_resp-reg_receiver"/>
</dbReference>
<dbReference type="AlphaFoldDB" id="A0A9D8KGU9"/>
<organism evidence="3 4">
    <name type="scientific">Candidatus Zymogenus saltonus</name>
    <dbReference type="NCBI Taxonomy" id="2844893"/>
    <lineage>
        <taxon>Bacteria</taxon>
        <taxon>Deltaproteobacteria</taxon>
        <taxon>Candidatus Zymogenia</taxon>
        <taxon>Candidatus Zymogeniales</taxon>
        <taxon>Candidatus Zymogenaceae</taxon>
        <taxon>Candidatus Zymogenus</taxon>
    </lineage>
</organism>
<dbReference type="Pfam" id="PF14332">
    <property type="entry name" value="DUF4388"/>
    <property type="match status" value="1"/>
</dbReference>
<dbReference type="Pfam" id="PF00072">
    <property type="entry name" value="Response_reg"/>
    <property type="match status" value="1"/>
</dbReference>
<dbReference type="Gene3D" id="3.40.50.2300">
    <property type="match status" value="1"/>
</dbReference>